<evidence type="ECO:0000313" key="2">
    <source>
        <dbReference type="EMBL" id="KAJ3661288.1"/>
    </source>
</evidence>
<feature type="signal peptide" evidence="1">
    <location>
        <begin position="1"/>
        <end position="20"/>
    </location>
</feature>
<proteinExistence type="predicted"/>
<gene>
    <name evidence="2" type="ORF">Zmor_005690</name>
</gene>
<evidence type="ECO:0000256" key="1">
    <source>
        <dbReference type="SAM" id="SignalP"/>
    </source>
</evidence>
<keyword evidence="1" id="KW-0732">Signal</keyword>
<feature type="chain" id="PRO_5041384783" description="Ig-like domain-containing protein" evidence="1">
    <location>
        <begin position="21"/>
        <end position="72"/>
    </location>
</feature>
<organism evidence="2 3">
    <name type="scientific">Zophobas morio</name>
    <dbReference type="NCBI Taxonomy" id="2755281"/>
    <lineage>
        <taxon>Eukaryota</taxon>
        <taxon>Metazoa</taxon>
        <taxon>Ecdysozoa</taxon>
        <taxon>Arthropoda</taxon>
        <taxon>Hexapoda</taxon>
        <taxon>Insecta</taxon>
        <taxon>Pterygota</taxon>
        <taxon>Neoptera</taxon>
        <taxon>Endopterygota</taxon>
        <taxon>Coleoptera</taxon>
        <taxon>Polyphaga</taxon>
        <taxon>Cucujiformia</taxon>
        <taxon>Tenebrionidae</taxon>
        <taxon>Zophobas</taxon>
    </lineage>
</organism>
<dbReference type="EMBL" id="JALNTZ010000002">
    <property type="protein sequence ID" value="KAJ3661288.1"/>
    <property type="molecule type" value="Genomic_DNA"/>
</dbReference>
<comment type="caution">
    <text evidence="2">The sequence shown here is derived from an EMBL/GenBank/DDBJ whole genome shotgun (WGS) entry which is preliminary data.</text>
</comment>
<evidence type="ECO:0008006" key="4">
    <source>
        <dbReference type="Google" id="ProtNLM"/>
    </source>
</evidence>
<dbReference type="AlphaFoldDB" id="A0AA38INT2"/>
<sequence length="72" mass="8291">MDYVRHILCLMTVGLSLVYGQQQYFRVQPRDVKVQEGGEAMLECEVANLAGQVQWTKDGFALGRNFYFVEDK</sequence>
<dbReference type="Proteomes" id="UP001168821">
    <property type="component" value="Unassembled WGS sequence"/>
</dbReference>
<dbReference type="SUPFAM" id="SSF48726">
    <property type="entry name" value="Immunoglobulin"/>
    <property type="match status" value="1"/>
</dbReference>
<protein>
    <recommendedName>
        <fullName evidence="4">Ig-like domain-containing protein</fullName>
    </recommendedName>
</protein>
<dbReference type="InterPro" id="IPR036179">
    <property type="entry name" value="Ig-like_dom_sf"/>
</dbReference>
<dbReference type="Gene3D" id="2.60.40.10">
    <property type="entry name" value="Immunoglobulins"/>
    <property type="match status" value="1"/>
</dbReference>
<keyword evidence="3" id="KW-1185">Reference proteome</keyword>
<name>A0AA38INT2_9CUCU</name>
<accession>A0AA38INT2</accession>
<reference evidence="2" key="1">
    <citation type="journal article" date="2023" name="G3 (Bethesda)">
        <title>Whole genome assemblies of Zophobas morio and Tenebrio molitor.</title>
        <authorList>
            <person name="Kaur S."/>
            <person name="Stinson S.A."/>
            <person name="diCenzo G.C."/>
        </authorList>
    </citation>
    <scope>NUCLEOTIDE SEQUENCE</scope>
    <source>
        <strain evidence="2">QUZm001</strain>
    </source>
</reference>
<dbReference type="InterPro" id="IPR013783">
    <property type="entry name" value="Ig-like_fold"/>
</dbReference>
<evidence type="ECO:0000313" key="3">
    <source>
        <dbReference type="Proteomes" id="UP001168821"/>
    </source>
</evidence>